<dbReference type="Gene3D" id="1.20.58.90">
    <property type="match status" value="1"/>
</dbReference>
<dbReference type="GO" id="GO:0005829">
    <property type="term" value="C:cytosol"/>
    <property type="evidence" value="ECO:0007669"/>
    <property type="project" value="TreeGrafter"/>
</dbReference>
<keyword evidence="3" id="KW-0963">Cytoplasm</keyword>
<comment type="similarity">
    <text evidence="1 3">Belongs to the TBCA family.</text>
</comment>
<dbReference type="Pfam" id="PF02970">
    <property type="entry name" value="TBCA"/>
    <property type="match status" value="1"/>
</dbReference>
<dbReference type="GO" id="GO:0007021">
    <property type="term" value="P:tubulin complex assembly"/>
    <property type="evidence" value="ECO:0007669"/>
    <property type="project" value="UniProtKB-UniRule"/>
</dbReference>
<organism evidence="6">
    <name type="scientific">Trypanosoma vivax (strain Y486)</name>
    <dbReference type="NCBI Taxonomy" id="1055687"/>
    <lineage>
        <taxon>Eukaryota</taxon>
        <taxon>Discoba</taxon>
        <taxon>Euglenozoa</taxon>
        <taxon>Kinetoplastea</taxon>
        <taxon>Metakinetoplastina</taxon>
        <taxon>Trypanosomatida</taxon>
        <taxon>Trypanosomatidae</taxon>
        <taxon>Trypanosoma</taxon>
        <taxon>Duttonella</taxon>
    </lineage>
</organism>
<evidence type="ECO:0000256" key="5">
    <source>
        <dbReference type="SAM" id="MobiDB-lite"/>
    </source>
</evidence>
<feature type="compositionally biased region" description="Polar residues" evidence="5">
    <location>
        <begin position="1"/>
        <end position="16"/>
    </location>
</feature>
<dbReference type="PANTHER" id="PTHR21500">
    <property type="entry name" value="TUBULIN-SPECIFIC CHAPERONE A"/>
    <property type="match status" value="1"/>
</dbReference>
<keyword evidence="2 3" id="KW-0143">Chaperone</keyword>
<dbReference type="GO" id="GO:0005874">
    <property type="term" value="C:microtubule"/>
    <property type="evidence" value="ECO:0007669"/>
    <property type="project" value="UniProtKB-KW"/>
</dbReference>
<evidence type="ECO:0000256" key="3">
    <source>
        <dbReference type="RuleBase" id="RU364030"/>
    </source>
</evidence>
<accession>G0U9D0</accession>
<comment type="subcellular location">
    <subcellularLocation>
        <location evidence="3">Cytoplasm</location>
        <location evidence="3">Cytoskeleton</location>
    </subcellularLocation>
</comment>
<feature type="region of interest" description="Disordered" evidence="5">
    <location>
        <begin position="1"/>
        <end position="24"/>
    </location>
</feature>
<keyword evidence="3" id="KW-0493">Microtubule</keyword>
<dbReference type="OMA" id="HSENRIM"/>
<evidence type="ECO:0000256" key="4">
    <source>
        <dbReference type="SAM" id="Coils"/>
    </source>
</evidence>
<reference evidence="6" key="1">
    <citation type="journal article" date="2012" name="Proc. Natl. Acad. Sci. U.S.A.">
        <title>Antigenic diversity is generated by distinct evolutionary mechanisms in African trypanosome species.</title>
        <authorList>
            <person name="Jackson A.P."/>
            <person name="Berry A."/>
            <person name="Aslett M."/>
            <person name="Allison H.C."/>
            <person name="Burton P."/>
            <person name="Vavrova-Anderson J."/>
            <person name="Brown R."/>
            <person name="Browne H."/>
            <person name="Corton N."/>
            <person name="Hauser H."/>
            <person name="Gamble J."/>
            <person name="Gilderthorp R."/>
            <person name="Marcello L."/>
            <person name="McQuillan J."/>
            <person name="Otto T.D."/>
            <person name="Quail M.A."/>
            <person name="Sanders M.J."/>
            <person name="van Tonder A."/>
            <person name="Ginger M.L."/>
            <person name="Field M.C."/>
            <person name="Barry J.D."/>
            <person name="Hertz-Fowler C."/>
            <person name="Berriman M."/>
        </authorList>
    </citation>
    <scope>NUCLEOTIDE SEQUENCE</scope>
    <source>
        <strain evidence="6">Y486</strain>
    </source>
</reference>
<evidence type="ECO:0000256" key="2">
    <source>
        <dbReference type="ARBA" id="ARBA00023186"/>
    </source>
</evidence>
<dbReference type="InterPro" id="IPR036126">
    <property type="entry name" value="TBCA_sf"/>
</dbReference>
<dbReference type="PANTHER" id="PTHR21500:SF0">
    <property type="entry name" value="TUBULIN-SPECIFIC CHAPERONE A"/>
    <property type="match status" value="1"/>
</dbReference>
<evidence type="ECO:0000313" key="6">
    <source>
        <dbReference type="EMBL" id="CCC54215.1"/>
    </source>
</evidence>
<evidence type="ECO:0000256" key="1">
    <source>
        <dbReference type="ARBA" id="ARBA00006806"/>
    </source>
</evidence>
<name>G0U9D0_TRYVY</name>
<proteinExistence type="inferred from homology"/>
<gene>
    <name evidence="6" type="ORF">TVY486_1116990</name>
</gene>
<protein>
    <recommendedName>
        <fullName evidence="3">Tubulin-specific chaperone A</fullName>
    </recommendedName>
</protein>
<dbReference type="AlphaFoldDB" id="G0U9D0"/>
<keyword evidence="4" id="KW-0175">Coiled coil</keyword>
<feature type="coiled-coil region" evidence="4">
    <location>
        <begin position="24"/>
        <end position="51"/>
    </location>
</feature>
<dbReference type="SUPFAM" id="SSF46988">
    <property type="entry name" value="Tubulin chaperone cofactor A"/>
    <property type="match status" value="1"/>
</dbReference>
<dbReference type="GO" id="GO:0048487">
    <property type="term" value="F:beta-tubulin binding"/>
    <property type="evidence" value="ECO:0007669"/>
    <property type="project" value="InterPro"/>
</dbReference>
<keyword evidence="3" id="KW-0206">Cytoskeleton</keyword>
<dbReference type="EMBL" id="HE573027">
    <property type="protein sequence ID" value="CCC54215.1"/>
    <property type="molecule type" value="Genomic_DNA"/>
</dbReference>
<dbReference type="VEuPathDB" id="TriTrypDB:TvY486_1116990"/>
<comment type="subunit">
    <text evidence="3">Supercomplex made of cofactors A to E. Cofactors A and D function by capturing and stabilizing tubulin in a quasi-native conformation. Cofactor E binds to the cofactor D-tubulin complex; interaction with cofactor C then causes the release of tubulin polypeptides that are committed to the native state.</text>
</comment>
<dbReference type="InterPro" id="IPR004226">
    <property type="entry name" value="TBCA"/>
</dbReference>
<dbReference type="GO" id="GO:0007023">
    <property type="term" value="P:post-chaperonin tubulin folding pathway"/>
    <property type="evidence" value="ECO:0007669"/>
    <property type="project" value="UniProtKB-UniRule"/>
</dbReference>
<sequence length="126" mass="14126">MSSKGDVSTNRLSSRVKQNEDPTTKALKIKINSLKRNLKDLEFSKKEVVQETNRLEKFRLSDSDKVKQQENVVAEAQMMISHSENRVRAAAKELRDFLSGVDCESLDAELVQDSGKTLEAADSALQ</sequence>